<dbReference type="SUPFAM" id="SSF51161">
    <property type="entry name" value="Trimeric LpxA-like enzymes"/>
    <property type="match status" value="1"/>
</dbReference>
<dbReference type="InterPro" id="IPR050484">
    <property type="entry name" value="Transf_Hexapept/Carb_Anhydrase"/>
</dbReference>
<reference evidence="1 2" key="1">
    <citation type="submission" date="2018-11" db="EMBL/GenBank/DDBJ databases">
        <authorList>
            <person name="Li F."/>
        </authorList>
    </citation>
    <scope>NUCLEOTIDE SEQUENCE [LARGE SCALE GENOMIC DNA]</scope>
    <source>
        <strain evidence="1 2">Gsoil 097</strain>
    </source>
</reference>
<dbReference type="CDD" id="cd04645">
    <property type="entry name" value="LbH_gamma_CA_like"/>
    <property type="match status" value="1"/>
</dbReference>
<dbReference type="Gene3D" id="2.160.10.10">
    <property type="entry name" value="Hexapeptide repeat proteins"/>
    <property type="match status" value="1"/>
</dbReference>
<gene>
    <name evidence="1" type="ORF">EFK50_09845</name>
</gene>
<protein>
    <submittedName>
        <fullName evidence="1">Gamma carbonic anhydrase family protein</fullName>
    </submittedName>
</protein>
<name>A0A3N0CF71_9ACTN</name>
<dbReference type="Proteomes" id="UP000267128">
    <property type="component" value="Unassembled WGS sequence"/>
</dbReference>
<evidence type="ECO:0000313" key="1">
    <source>
        <dbReference type="EMBL" id="RNL62104.1"/>
    </source>
</evidence>
<dbReference type="OrthoDB" id="9803036at2"/>
<proteinExistence type="predicted"/>
<dbReference type="EMBL" id="RJSE01000007">
    <property type="protein sequence ID" value="RNL62104.1"/>
    <property type="molecule type" value="Genomic_DNA"/>
</dbReference>
<dbReference type="RefSeq" id="WP_123227399.1">
    <property type="nucleotide sequence ID" value="NZ_RJSE01000007.1"/>
</dbReference>
<comment type="caution">
    <text evidence="1">The sequence shown here is derived from an EMBL/GenBank/DDBJ whole genome shotgun (WGS) entry which is preliminary data.</text>
</comment>
<accession>A0A3N0CF71</accession>
<sequence>MNLFDFEGKRPTVHPEAFIAPTATLIGDVTVEKGASVWYGAVLRADICTIVIREGANVQDNSVLHGAPDAVIEVGPGATVAHSCILHGGVLEEKALLGNGSTMLDGTRLGAGSMVAAGSLVSPETQIPPGVLAAGTPAQVKKPIEGTMAQFWVDANPPYYAELAQRHRTGLKPA</sequence>
<dbReference type="InterPro" id="IPR011004">
    <property type="entry name" value="Trimer_LpxA-like_sf"/>
</dbReference>
<keyword evidence="2" id="KW-1185">Reference proteome</keyword>
<dbReference type="PANTHER" id="PTHR13061">
    <property type="entry name" value="DYNACTIN SUBUNIT P25"/>
    <property type="match status" value="1"/>
</dbReference>
<organism evidence="1 2">
    <name type="scientific">Nocardioides marmoriginsengisoli</name>
    <dbReference type="NCBI Taxonomy" id="661483"/>
    <lineage>
        <taxon>Bacteria</taxon>
        <taxon>Bacillati</taxon>
        <taxon>Actinomycetota</taxon>
        <taxon>Actinomycetes</taxon>
        <taxon>Propionibacteriales</taxon>
        <taxon>Nocardioidaceae</taxon>
        <taxon>Nocardioides</taxon>
    </lineage>
</organism>
<evidence type="ECO:0000313" key="2">
    <source>
        <dbReference type="Proteomes" id="UP000267128"/>
    </source>
</evidence>
<dbReference type="PANTHER" id="PTHR13061:SF29">
    <property type="entry name" value="GAMMA CARBONIC ANHYDRASE-LIKE 1, MITOCHONDRIAL-RELATED"/>
    <property type="match status" value="1"/>
</dbReference>
<dbReference type="InterPro" id="IPR047324">
    <property type="entry name" value="LbH_gamma_CA-like"/>
</dbReference>
<dbReference type="AlphaFoldDB" id="A0A3N0CF71"/>